<keyword evidence="2" id="KW-0812">Transmembrane</keyword>
<dbReference type="Pfam" id="PF12849">
    <property type="entry name" value="PBP_like_2"/>
    <property type="match status" value="1"/>
</dbReference>
<feature type="domain" description="PBP" evidence="3">
    <location>
        <begin position="79"/>
        <end position="319"/>
    </location>
</feature>
<reference evidence="4 5" key="1">
    <citation type="submission" date="2016-11" db="EMBL/GenBank/DDBJ databases">
        <title>Draft Genome Sequences of Nine Cyanobacterial Strains from Diverse Habitats.</title>
        <authorList>
            <person name="Zhu T."/>
            <person name="Hou S."/>
            <person name="Lu X."/>
            <person name="Hess W.R."/>
        </authorList>
    </citation>
    <scope>NUCLEOTIDE SEQUENCE [LARGE SCALE GENOMIC DNA]</scope>
    <source>
        <strain evidence="4 5">5.2 s.c.1</strain>
    </source>
</reference>
<evidence type="ECO:0000256" key="1">
    <source>
        <dbReference type="ARBA" id="ARBA00022729"/>
    </source>
</evidence>
<keyword evidence="1" id="KW-0732">Signal</keyword>
<dbReference type="STRING" id="247279.NIES1031_07950"/>
<dbReference type="PANTHER" id="PTHR30570">
    <property type="entry name" value="PERIPLASMIC PHOSPHATE BINDING COMPONENT OF PHOSPHATE ABC TRANSPORTER"/>
    <property type="match status" value="1"/>
</dbReference>
<dbReference type="Gene3D" id="3.40.190.10">
    <property type="entry name" value="Periplasmic binding protein-like II"/>
    <property type="match status" value="2"/>
</dbReference>
<dbReference type="SUPFAM" id="SSF53850">
    <property type="entry name" value="Periplasmic binding protein-like II"/>
    <property type="match status" value="1"/>
</dbReference>
<organism evidence="4 5">
    <name type="scientific">Chroogloeocystis siderophila 5.2 s.c.1</name>
    <dbReference type="NCBI Taxonomy" id="247279"/>
    <lineage>
        <taxon>Bacteria</taxon>
        <taxon>Bacillati</taxon>
        <taxon>Cyanobacteriota</taxon>
        <taxon>Cyanophyceae</taxon>
        <taxon>Oscillatoriophycideae</taxon>
        <taxon>Chroococcales</taxon>
        <taxon>Chroococcaceae</taxon>
        <taxon>Chroogloeocystis</taxon>
    </lineage>
</organism>
<protein>
    <recommendedName>
        <fullName evidence="3">PBP domain-containing protein</fullName>
    </recommendedName>
</protein>
<feature type="transmembrane region" description="Helical" evidence="2">
    <location>
        <begin position="12"/>
        <end position="31"/>
    </location>
</feature>
<name>A0A1U7HW96_9CHRO</name>
<dbReference type="InterPro" id="IPR050811">
    <property type="entry name" value="Phosphate_ABC_transporter"/>
</dbReference>
<accession>A0A1U7HW96</accession>
<evidence type="ECO:0000313" key="5">
    <source>
        <dbReference type="Proteomes" id="UP000185984"/>
    </source>
</evidence>
<gene>
    <name evidence="4" type="ORF">NIES1031_07950</name>
</gene>
<dbReference type="InterPro" id="IPR024370">
    <property type="entry name" value="PBP_domain"/>
</dbReference>
<dbReference type="EMBL" id="MRCC01000005">
    <property type="protein sequence ID" value="OKH27870.1"/>
    <property type="molecule type" value="Genomic_DNA"/>
</dbReference>
<evidence type="ECO:0000256" key="2">
    <source>
        <dbReference type="SAM" id="Phobius"/>
    </source>
</evidence>
<sequence length="335" mass="35903">MPFDRNNIQFLLRIGIIATTLAVTISIYRLIQISISNPISSEVGSNVQVEYKTFAEVPNVPEGVFHYGGSPIFAPLRSPVVLAALSQSQRQYQLRFVEPVGIPQGSGAGIKMLLDGELSFALSSRPLKQDELAQAKARGFALEQIPIAIDGITFFINPHNLIVGLNLSQLQDIFSGKIKNWKTVGGADLPITAFSFAPQLSGTADVVQQRVLAGREFGNVQIVSTATEAILKVAATPGGIGYSSASVVVGQKTIYPLPLSIAPGEMFITPFVGANETVLNKIALANGSYPLTRRLFVIVKRDGSLDEQAGVAYTNLLATDEGEKMIDQAGFVSIR</sequence>
<keyword evidence="2" id="KW-1133">Transmembrane helix</keyword>
<proteinExistence type="predicted"/>
<evidence type="ECO:0000313" key="4">
    <source>
        <dbReference type="EMBL" id="OKH27870.1"/>
    </source>
</evidence>
<keyword evidence="5" id="KW-1185">Reference proteome</keyword>
<dbReference type="AlphaFoldDB" id="A0A1U7HW96"/>
<keyword evidence="2" id="KW-0472">Membrane</keyword>
<comment type="caution">
    <text evidence="4">The sequence shown here is derived from an EMBL/GenBank/DDBJ whole genome shotgun (WGS) entry which is preliminary data.</text>
</comment>
<dbReference type="PANTHER" id="PTHR30570:SF1">
    <property type="entry name" value="PHOSPHATE-BINDING PROTEIN PSTS"/>
    <property type="match status" value="1"/>
</dbReference>
<evidence type="ECO:0000259" key="3">
    <source>
        <dbReference type="Pfam" id="PF12849"/>
    </source>
</evidence>
<dbReference type="Proteomes" id="UP000185984">
    <property type="component" value="Unassembled WGS sequence"/>
</dbReference>